<evidence type="ECO:0000313" key="3">
    <source>
        <dbReference type="Proteomes" id="UP000726737"/>
    </source>
</evidence>
<reference evidence="2" key="1">
    <citation type="journal article" date="2020" name="Fungal Divers.">
        <title>Resolving the Mortierellaceae phylogeny through synthesis of multi-gene phylogenetics and phylogenomics.</title>
        <authorList>
            <person name="Vandepol N."/>
            <person name="Liber J."/>
            <person name="Desiro A."/>
            <person name="Na H."/>
            <person name="Kennedy M."/>
            <person name="Barry K."/>
            <person name="Grigoriev I.V."/>
            <person name="Miller A.N."/>
            <person name="O'Donnell K."/>
            <person name="Stajich J.E."/>
            <person name="Bonito G."/>
        </authorList>
    </citation>
    <scope>NUCLEOTIDE SEQUENCE</scope>
    <source>
        <strain evidence="2">KOD948</strain>
    </source>
</reference>
<dbReference type="Proteomes" id="UP000726737">
    <property type="component" value="Unassembled WGS sequence"/>
</dbReference>
<dbReference type="AlphaFoldDB" id="A0A9P6U2U6"/>
<proteinExistence type="predicted"/>
<dbReference type="EMBL" id="JAAAJA010000232">
    <property type="protein sequence ID" value="KAG0258111.1"/>
    <property type="molecule type" value="Genomic_DNA"/>
</dbReference>
<dbReference type="OrthoDB" id="2409918at2759"/>
<feature type="region of interest" description="Disordered" evidence="1">
    <location>
        <begin position="162"/>
        <end position="202"/>
    </location>
</feature>
<protein>
    <submittedName>
        <fullName evidence="2">Uncharacterized protein</fullName>
    </submittedName>
</protein>
<evidence type="ECO:0000256" key="1">
    <source>
        <dbReference type="SAM" id="MobiDB-lite"/>
    </source>
</evidence>
<dbReference type="Gene3D" id="2.60.40.150">
    <property type="entry name" value="C2 domain"/>
    <property type="match status" value="1"/>
</dbReference>
<sequence>MSRINSPTPRYTILVTIVEGRYFVRDPDCQLLVQCQFNDALFIDNPETNSHSYPEVLSTDPTNEEESLGHIILDLNSAFEPESAEEHWEALTGSNTAGFKGLQPQLKIAFSIDDGVSEVAPTIDTLLTSIESSSGSEEVEHTDQRYSRFGKANVGGVLQGLEEEDEHENDHRFDDEDQDRQVPSAGDRSFYHARDSQGSDAEVPEFDMDEAMQMDIPVDIGEALIPTEVNDKRFLQLGLGRDYFIFTITIQTTRNLERL</sequence>
<name>A0A9P6U2U6_9FUNG</name>
<dbReference type="InterPro" id="IPR035892">
    <property type="entry name" value="C2_domain_sf"/>
</dbReference>
<keyword evidence="3" id="KW-1185">Reference proteome</keyword>
<organism evidence="2 3">
    <name type="scientific">Mortierella polycephala</name>
    <dbReference type="NCBI Taxonomy" id="41804"/>
    <lineage>
        <taxon>Eukaryota</taxon>
        <taxon>Fungi</taxon>
        <taxon>Fungi incertae sedis</taxon>
        <taxon>Mucoromycota</taxon>
        <taxon>Mortierellomycotina</taxon>
        <taxon>Mortierellomycetes</taxon>
        <taxon>Mortierellales</taxon>
        <taxon>Mortierellaceae</taxon>
        <taxon>Mortierella</taxon>
    </lineage>
</organism>
<feature type="non-terminal residue" evidence="2">
    <location>
        <position position="1"/>
    </location>
</feature>
<gene>
    <name evidence="2" type="ORF">BG011_003515</name>
</gene>
<accession>A0A9P6U2U6</accession>
<comment type="caution">
    <text evidence="2">The sequence shown here is derived from an EMBL/GenBank/DDBJ whole genome shotgun (WGS) entry which is preliminary data.</text>
</comment>
<evidence type="ECO:0000313" key="2">
    <source>
        <dbReference type="EMBL" id="KAG0258111.1"/>
    </source>
</evidence>